<name>A0A0F8ZRV1_9ZZZZ</name>
<feature type="compositionally biased region" description="Low complexity" evidence="1">
    <location>
        <begin position="75"/>
        <end position="94"/>
    </location>
</feature>
<evidence type="ECO:0000256" key="1">
    <source>
        <dbReference type="SAM" id="MobiDB-lite"/>
    </source>
</evidence>
<proteinExistence type="predicted"/>
<protein>
    <submittedName>
        <fullName evidence="2">Uncharacterized protein</fullName>
    </submittedName>
</protein>
<dbReference type="AlphaFoldDB" id="A0A0F8ZRV1"/>
<sequence length="224" mass="24391">MHTGHYISGAGHLGLIAWLLFGSIFTSEPEPVEMTEVSVISAAENDALVAAQQPPSSSTEVAQPAPPEVIEETPEVTAEPDTQIEQPEPVQTETPPEDIPPEVTELELPPQTQVDDTPPEMNEPVGDTAVLVPEIAPESRPREAPRVAPEPVEQPDPEMRPDLDEQPAVAPDAEAEGIFHELVWRNVINAHSPSYTSEVFVKDTDKKEVERIIKHNLNEMGATS</sequence>
<evidence type="ECO:0000313" key="2">
    <source>
        <dbReference type="EMBL" id="KKK69109.1"/>
    </source>
</evidence>
<accession>A0A0F8ZRV1</accession>
<comment type="caution">
    <text evidence="2">The sequence shown here is derived from an EMBL/GenBank/DDBJ whole genome shotgun (WGS) entry which is preliminary data.</text>
</comment>
<feature type="region of interest" description="Disordered" evidence="1">
    <location>
        <begin position="50"/>
        <end position="104"/>
    </location>
</feature>
<gene>
    <name evidence="2" type="ORF">LCGC14_2937330</name>
</gene>
<dbReference type="EMBL" id="LAZR01058812">
    <property type="protein sequence ID" value="KKK69109.1"/>
    <property type="molecule type" value="Genomic_DNA"/>
</dbReference>
<reference evidence="2" key="1">
    <citation type="journal article" date="2015" name="Nature">
        <title>Complex archaea that bridge the gap between prokaryotes and eukaryotes.</title>
        <authorList>
            <person name="Spang A."/>
            <person name="Saw J.H."/>
            <person name="Jorgensen S.L."/>
            <person name="Zaremba-Niedzwiedzka K."/>
            <person name="Martijn J."/>
            <person name="Lind A.E."/>
            <person name="van Eijk R."/>
            <person name="Schleper C."/>
            <person name="Guy L."/>
            <person name="Ettema T.J."/>
        </authorList>
    </citation>
    <scope>NUCLEOTIDE SEQUENCE</scope>
</reference>
<feature type="region of interest" description="Disordered" evidence="1">
    <location>
        <begin position="136"/>
        <end position="168"/>
    </location>
</feature>
<organism evidence="2">
    <name type="scientific">marine sediment metagenome</name>
    <dbReference type="NCBI Taxonomy" id="412755"/>
    <lineage>
        <taxon>unclassified sequences</taxon>
        <taxon>metagenomes</taxon>
        <taxon>ecological metagenomes</taxon>
    </lineage>
</organism>